<dbReference type="PANTHER" id="PTHR43553">
    <property type="entry name" value="HEAVY METAL TRANSPORTER"/>
    <property type="match status" value="1"/>
</dbReference>
<feature type="domain" description="ABC transporter" evidence="6">
    <location>
        <begin position="1"/>
        <end position="224"/>
    </location>
</feature>
<comment type="similarity">
    <text evidence="1">Belongs to the ABC transporter superfamily.</text>
</comment>
<reference evidence="7" key="1">
    <citation type="submission" date="2020-10" db="EMBL/GenBank/DDBJ databases">
        <authorList>
            <person name="Gilroy R."/>
        </authorList>
    </citation>
    <scope>NUCLEOTIDE SEQUENCE</scope>
    <source>
        <strain evidence="7">ChiGjej1B1-22543</strain>
    </source>
</reference>
<dbReference type="Proteomes" id="UP000824070">
    <property type="component" value="Unassembled WGS sequence"/>
</dbReference>
<keyword evidence="4 7" id="KW-0067">ATP-binding</keyword>
<dbReference type="SMART" id="SM00382">
    <property type="entry name" value="AAA"/>
    <property type="match status" value="1"/>
</dbReference>
<dbReference type="AlphaFoldDB" id="A0A9D1LND2"/>
<reference evidence="7" key="2">
    <citation type="journal article" date="2021" name="PeerJ">
        <title>Extensive microbial diversity within the chicken gut microbiome revealed by metagenomics and culture.</title>
        <authorList>
            <person name="Gilroy R."/>
            <person name="Ravi A."/>
            <person name="Getino M."/>
            <person name="Pursley I."/>
            <person name="Horton D.L."/>
            <person name="Alikhan N.F."/>
            <person name="Baker D."/>
            <person name="Gharbi K."/>
            <person name="Hall N."/>
            <person name="Watson M."/>
            <person name="Adriaenssens E.M."/>
            <person name="Foster-Nyarko E."/>
            <person name="Jarju S."/>
            <person name="Secka A."/>
            <person name="Antonio M."/>
            <person name="Oren A."/>
            <person name="Chaudhuri R.R."/>
            <person name="La Ragione R."/>
            <person name="Hildebrand F."/>
            <person name="Pallen M.J."/>
        </authorList>
    </citation>
    <scope>NUCLEOTIDE SEQUENCE</scope>
    <source>
        <strain evidence="7">ChiGjej1B1-22543</strain>
    </source>
</reference>
<dbReference type="Gene3D" id="3.40.50.300">
    <property type="entry name" value="P-loop containing nucleotide triphosphate hydrolases"/>
    <property type="match status" value="1"/>
</dbReference>
<evidence type="ECO:0000256" key="1">
    <source>
        <dbReference type="ARBA" id="ARBA00005417"/>
    </source>
</evidence>
<evidence type="ECO:0000256" key="3">
    <source>
        <dbReference type="ARBA" id="ARBA00022741"/>
    </source>
</evidence>
<dbReference type="Pfam" id="PF00005">
    <property type="entry name" value="ABC_tran"/>
    <property type="match status" value="1"/>
</dbReference>
<feature type="transmembrane region" description="Helical" evidence="5">
    <location>
        <begin position="630"/>
        <end position="651"/>
    </location>
</feature>
<feature type="transmembrane region" description="Helical" evidence="5">
    <location>
        <begin position="520"/>
        <end position="546"/>
    </location>
</feature>
<dbReference type="EMBL" id="DVMV01000014">
    <property type="protein sequence ID" value="HIU45054.1"/>
    <property type="molecule type" value="Genomic_DNA"/>
</dbReference>
<evidence type="ECO:0000313" key="7">
    <source>
        <dbReference type="EMBL" id="HIU45054.1"/>
    </source>
</evidence>
<protein>
    <submittedName>
        <fullName evidence="7">ATP-binding cassette domain-containing protein</fullName>
    </submittedName>
</protein>
<organism evidence="7 8">
    <name type="scientific">Candidatus Alloenteromonas pullicola</name>
    <dbReference type="NCBI Taxonomy" id="2840784"/>
    <lineage>
        <taxon>Bacteria</taxon>
        <taxon>Bacillati</taxon>
        <taxon>Bacillota</taxon>
        <taxon>Bacillota incertae sedis</taxon>
        <taxon>Candidatus Alloenteromonas</taxon>
    </lineage>
</organism>
<comment type="caution">
    <text evidence="7">The sequence shown here is derived from an EMBL/GenBank/DDBJ whole genome shotgun (WGS) entry which is preliminary data.</text>
</comment>
<dbReference type="GO" id="GO:0016887">
    <property type="term" value="F:ATP hydrolysis activity"/>
    <property type="evidence" value="ECO:0007669"/>
    <property type="project" value="InterPro"/>
</dbReference>
<proteinExistence type="inferred from homology"/>
<dbReference type="InterPro" id="IPR003439">
    <property type="entry name" value="ABC_transporter-like_ATP-bd"/>
</dbReference>
<keyword evidence="5" id="KW-1133">Transmembrane helix</keyword>
<evidence type="ECO:0000313" key="8">
    <source>
        <dbReference type="Proteomes" id="UP000824070"/>
    </source>
</evidence>
<feature type="transmembrane region" description="Helical" evidence="5">
    <location>
        <begin position="234"/>
        <end position="255"/>
    </location>
</feature>
<feature type="transmembrane region" description="Helical" evidence="5">
    <location>
        <begin position="567"/>
        <end position="588"/>
    </location>
</feature>
<dbReference type="InterPro" id="IPR050095">
    <property type="entry name" value="ECF_ABC_transporter_ATP-bd"/>
</dbReference>
<keyword evidence="2" id="KW-0813">Transport</keyword>
<evidence type="ECO:0000256" key="5">
    <source>
        <dbReference type="SAM" id="Phobius"/>
    </source>
</evidence>
<evidence type="ECO:0000256" key="2">
    <source>
        <dbReference type="ARBA" id="ARBA00022448"/>
    </source>
</evidence>
<keyword evidence="5" id="KW-0812">Transmembrane</keyword>
<evidence type="ECO:0000259" key="6">
    <source>
        <dbReference type="PROSITE" id="PS50893"/>
    </source>
</evidence>
<dbReference type="GO" id="GO:0042626">
    <property type="term" value="F:ATPase-coupled transmembrane transporter activity"/>
    <property type="evidence" value="ECO:0007669"/>
    <property type="project" value="TreeGrafter"/>
</dbReference>
<keyword evidence="5" id="KW-0472">Membrane</keyword>
<dbReference type="GO" id="GO:0005524">
    <property type="term" value="F:ATP binding"/>
    <property type="evidence" value="ECO:0007669"/>
    <property type="project" value="UniProtKB-KW"/>
</dbReference>
<dbReference type="SUPFAM" id="SSF52540">
    <property type="entry name" value="P-loop containing nucleoside triphosphate hydrolases"/>
    <property type="match status" value="1"/>
</dbReference>
<dbReference type="PROSITE" id="PS50893">
    <property type="entry name" value="ABC_TRANSPORTER_2"/>
    <property type="match status" value="1"/>
</dbReference>
<dbReference type="GO" id="GO:0043190">
    <property type="term" value="C:ATP-binding cassette (ABC) transporter complex"/>
    <property type="evidence" value="ECO:0007669"/>
    <property type="project" value="TreeGrafter"/>
</dbReference>
<name>A0A9D1LND2_9FIRM</name>
<dbReference type="InterPro" id="IPR003593">
    <property type="entry name" value="AAA+_ATPase"/>
</dbReference>
<sequence length="659" mass="71374">MKLENIGKRFPGRTLFEGVSVELDSGLLLIEGKSGSGKSTLLDIIVSNYQQYEGTVSFPRDCCYCGVNGGLVLDWSFEKNLDRLLGAKIDEEAVSSMLCRLGLAGLEKKKLICLSIGQRRKFQLAACLLKRAQAYVIDEPFASLDEPSKKQVASILNSLRADHLVVLANNDPEGTDLLGYSVLLTFDGKGGHQIRLGEGKDRPATESVEQLPSRKPRFWLGCLLSAFISRFKGLSAAVIALSFLASSLIMLGLAFSELKNPYVASVEASPFSYVSLQPSLPFSEKGGFALFSNPDIVCFDLSYMQDSVQKPVKVFAVDADLPSPEVYPHQDDSLFAPYPEIGDGTHAYDYAMNFYPSRVILDGHDDTQMMFVSLDSLLEELSSGGLPFSLPLRGWMFPRFSYGELSLSSDDDISLSGEFSGVSIYDSESFSCSSFQSGRRFRFSIGGSEQSVVCQKGEPGVSSSLFLALCAYKGITDGPDFCRLAYSKQEAASILRIGAAESADDVIVSELRGQSSMASAFFGLGAVVFVGDALLVLLNGNAFSAFSSSMAGVLDFAGLRKKRWPMLFLLGMSLCFLPSVLSLALYGLGYLPIANDVAINSAYEGISSEFGATPDSVYFMGRRLPEFATFSWYSLLAVLGLAALGLVVLLLSRKTKGNK</sequence>
<accession>A0A9D1LND2</accession>
<gene>
    <name evidence="7" type="ORF">IAC52_02015</name>
</gene>
<dbReference type="InterPro" id="IPR027417">
    <property type="entry name" value="P-loop_NTPase"/>
</dbReference>
<evidence type="ECO:0000256" key="4">
    <source>
        <dbReference type="ARBA" id="ARBA00022840"/>
    </source>
</evidence>
<keyword evidence="3" id="KW-0547">Nucleotide-binding</keyword>